<evidence type="ECO:0000313" key="1">
    <source>
        <dbReference type="EMBL" id="EMF40571.1"/>
    </source>
</evidence>
<dbReference type="AlphaFoldDB" id="M3ERW0"/>
<dbReference type="Proteomes" id="UP000011754">
    <property type="component" value="Unassembled WGS sequence"/>
</dbReference>
<keyword evidence="1" id="KW-0808">Transferase</keyword>
<accession>M3ERW0</accession>
<protein>
    <submittedName>
        <fullName evidence="1">16S ribosomal RNA methyltransferase KsgA/Dim1 domain protein</fullName>
    </submittedName>
</protein>
<comment type="caution">
    <text evidence="1">The sequence shown here is derived from an EMBL/GenBank/DDBJ whole genome shotgun (WGS) entry which is preliminary data.</text>
</comment>
<reference evidence="1 2" key="1">
    <citation type="submission" date="2013-01" db="EMBL/GenBank/DDBJ databases">
        <authorList>
            <person name="Harkins D.M."/>
            <person name="Durkin A.S."/>
            <person name="Brinkac L.M."/>
            <person name="Haft D.H."/>
            <person name="Selengut J.D."/>
            <person name="Sanka R."/>
            <person name="DePew J."/>
            <person name="Purushe J."/>
            <person name="Hartskeerl R.A."/>
            <person name="Ahmed A."/>
            <person name="van der Linden H."/>
            <person name="Goris M.G.A."/>
            <person name="Vinetz J.M."/>
            <person name="Sutton G.G."/>
            <person name="Nierman W.C."/>
            <person name="Fouts D.E."/>
        </authorList>
    </citation>
    <scope>NUCLEOTIDE SEQUENCE [LARGE SCALE GENOMIC DNA]</scope>
    <source>
        <strain evidence="1 2">TE 1992</strain>
    </source>
</reference>
<gene>
    <name evidence="1" type="ORF">LEP1GSC067_0138</name>
</gene>
<evidence type="ECO:0000313" key="2">
    <source>
        <dbReference type="Proteomes" id="UP000011754"/>
    </source>
</evidence>
<keyword evidence="1" id="KW-0489">Methyltransferase</keyword>
<organism evidence="1 2">
    <name type="scientific">Leptospira interrogans serovar Lora str. TE 1992</name>
    <dbReference type="NCBI Taxonomy" id="1193028"/>
    <lineage>
        <taxon>Bacteria</taxon>
        <taxon>Pseudomonadati</taxon>
        <taxon>Spirochaetota</taxon>
        <taxon>Spirochaetia</taxon>
        <taxon>Leptospirales</taxon>
        <taxon>Leptospiraceae</taxon>
        <taxon>Leptospira</taxon>
    </lineage>
</organism>
<sequence>MEVYSSENFSEKTFRTECLKALKSVNIDLDKRPEELKSKDFHEAAKILSTYISEILNIS</sequence>
<dbReference type="GO" id="GO:0032259">
    <property type="term" value="P:methylation"/>
    <property type="evidence" value="ECO:0007669"/>
    <property type="project" value="UniProtKB-KW"/>
</dbReference>
<dbReference type="EMBL" id="AKWW02000073">
    <property type="protein sequence ID" value="EMF40571.1"/>
    <property type="molecule type" value="Genomic_DNA"/>
</dbReference>
<name>M3ERW0_LEPIR</name>
<proteinExistence type="predicted"/>
<dbReference type="GO" id="GO:0008168">
    <property type="term" value="F:methyltransferase activity"/>
    <property type="evidence" value="ECO:0007669"/>
    <property type="project" value="UniProtKB-KW"/>
</dbReference>